<dbReference type="Pfam" id="PF25872">
    <property type="entry name" value="HTH_77"/>
    <property type="match status" value="1"/>
</dbReference>
<dbReference type="GO" id="GO:0000160">
    <property type="term" value="P:phosphorelay signal transduction system"/>
    <property type="evidence" value="ECO:0007669"/>
    <property type="project" value="InterPro"/>
</dbReference>
<comment type="caution">
    <text evidence="4">The sequence shown here is derived from an EMBL/GenBank/DDBJ whole genome shotgun (WGS) entry which is preliminary data.</text>
</comment>
<dbReference type="SUPFAM" id="SSF52540">
    <property type="entry name" value="P-loop containing nucleoside triphosphate hydrolases"/>
    <property type="match status" value="1"/>
</dbReference>
<protein>
    <submittedName>
        <fullName evidence="4">Transcriptional regulator</fullName>
    </submittedName>
</protein>
<dbReference type="GO" id="GO:0003677">
    <property type="term" value="F:DNA binding"/>
    <property type="evidence" value="ECO:0007669"/>
    <property type="project" value="UniProtKB-UniRule"/>
</dbReference>
<dbReference type="InterPro" id="IPR027417">
    <property type="entry name" value="P-loop_NTPase"/>
</dbReference>
<dbReference type="Pfam" id="PF13401">
    <property type="entry name" value="AAA_22"/>
    <property type="match status" value="1"/>
</dbReference>
<dbReference type="RefSeq" id="WP_123513841.1">
    <property type="nucleotide sequence ID" value="NZ_MOBQ01000029.1"/>
</dbReference>
<sequence>MTLSPEQAVLFGPYRIYPGQRLILEGDQPLRLGRRAMDILLILLEHAGNVVSKQQLIARVWPKSVVEDINLRVHMAALRKALGDGQAGQRYIITVAQRGYSFVAPFSREAAGAHPDNTVHEPRRHNLPVRRTRMIGRQHLVDSVVTHLARQRFITLVGPGGIGKTTVALRVAEQLIGHYRDGIRLLDLAPINDPGMITAHLATLLDLALHDDEPMNGLAAFLRERQMLLVIDNCEHLLDTVALLCESILRGAPQVHILATSRESLRAEGEFVQRLESLDCPPPIAVLDRTQALSFSALQLFVERAMASHDSFELSDAELPLAIEICQRLDGIPLAIELAAAQVADLGICALHTQLQGSFRLLTQGSQATLGRHQTLRATLDWSFELLSACEQTCLRRLGIFRGSFTLESAAAVIVGEHIAPSVVFASITQLVAKSLLNVEVGDEEVFYRLLDTTRGYALEKLHLAGELSDTRQRHAERCLALMHQAQNDWEQTPTHLWIERYARGLEDIRVALEWGLHANGPQALAIRLAATSTPLWQELSLLKEHGIYVRRALALLAATPQPCPRLTMSLKLALGSSCYHAQGGTAETVDAFVSARTLAERCDDVAGQLRAVSGHMAVNLCSGNYQMALEQTRQFDRLGQHGDAVLALSAHRLRVLALHFCGNQQQAREDAEQVIQRMAQSGHLNRFTRGFGVQYDQSVASLTILARILWLQGQPEQAWRTARQALDIAMQINHGTSICYTLALSGCLIAQYNGDLATARDLVRLLLEQAQKHSVLLFYNWARQYAQVIDGVEGPSPPGVGLVKEIMVTLDGGMVDEGLLERAESGAAGWSAAEILRVRGEALLAEENLLEVGCLDGRLREQARSHRGEAVLLRALAVAREQGALAWELRSATSLARLWQGQGQVRRAYELLAPVYGRFMEGFATPDLMKVRRLLDELSGQLHA</sequence>
<dbReference type="PROSITE" id="PS51755">
    <property type="entry name" value="OMPR_PHOB"/>
    <property type="match status" value="1"/>
</dbReference>
<feature type="domain" description="OmpR/PhoB-type" evidence="3">
    <location>
        <begin position="6"/>
        <end position="104"/>
    </location>
</feature>
<dbReference type="SUPFAM" id="SSF48452">
    <property type="entry name" value="TPR-like"/>
    <property type="match status" value="1"/>
</dbReference>
<feature type="DNA-binding region" description="OmpR/PhoB-type" evidence="2">
    <location>
        <begin position="6"/>
        <end position="104"/>
    </location>
</feature>
<dbReference type="Gene3D" id="3.40.50.300">
    <property type="entry name" value="P-loop containing nucleotide triphosphate hydrolases"/>
    <property type="match status" value="1"/>
</dbReference>
<dbReference type="InterPro" id="IPR036388">
    <property type="entry name" value="WH-like_DNA-bd_sf"/>
</dbReference>
<dbReference type="InterPro" id="IPR058852">
    <property type="entry name" value="HTH_77"/>
</dbReference>
<dbReference type="SUPFAM" id="SSF46894">
    <property type="entry name" value="C-terminal effector domain of the bipartite response regulators"/>
    <property type="match status" value="1"/>
</dbReference>
<dbReference type="GO" id="GO:0016887">
    <property type="term" value="F:ATP hydrolysis activity"/>
    <property type="evidence" value="ECO:0007669"/>
    <property type="project" value="InterPro"/>
</dbReference>
<dbReference type="CDD" id="cd00383">
    <property type="entry name" value="trans_reg_C"/>
    <property type="match status" value="1"/>
</dbReference>
<dbReference type="Gene3D" id="1.25.40.10">
    <property type="entry name" value="Tetratricopeptide repeat domain"/>
    <property type="match status" value="1"/>
</dbReference>
<reference evidence="4 5" key="1">
    <citation type="submission" date="2016-10" db="EMBL/GenBank/DDBJ databases">
        <title>Comparative genome analysis of multiple Pseudomonas spp. focuses on biocontrol and plant growth promoting traits.</title>
        <authorList>
            <person name="Tao X.-Y."/>
            <person name="Taylor C.G."/>
        </authorList>
    </citation>
    <scope>NUCLEOTIDE SEQUENCE [LARGE SCALE GENOMIC DNA]</scope>
    <source>
        <strain evidence="4 5">37A10</strain>
    </source>
</reference>
<keyword evidence="1 2" id="KW-0238">DNA-binding</keyword>
<dbReference type="EMBL" id="MOBQ01000029">
    <property type="protein sequence ID" value="RON41910.1"/>
    <property type="molecule type" value="Genomic_DNA"/>
</dbReference>
<evidence type="ECO:0000256" key="2">
    <source>
        <dbReference type="PROSITE-ProRule" id="PRU01091"/>
    </source>
</evidence>
<dbReference type="PANTHER" id="PTHR47691">
    <property type="entry name" value="REGULATOR-RELATED"/>
    <property type="match status" value="1"/>
</dbReference>
<name>A0A423JW28_9PSED</name>
<dbReference type="AlphaFoldDB" id="A0A423JW28"/>
<dbReference type="SMART" id="SM00382">
    <property type="entry name" value="AAA"/>
    <property type="match status" value="1"/>
</dbReference>
<dbReference type="PRINTS" id="PR00364">
    <property type="entry name" value="DISEASERSIST"/>
</dbReference>
<dbReference type="Gene3D" id="1.10.10.10">
    <property type="entry name" value="Winged helix-like DNA-binding domain superfamily/Winged helix DNA-binding domain"/>
    <property type="match status" value="1"/>
</dbReference>
<dbReference type="SMART" id="SM00862">
    <property type="entry name" value="Trans_reg_C"/>
    <property type="match status" value="1"/>
</dbReference>
<evidence type="ECO:0000313" key="4">
    <source>
        <dbReference type="EMBL" id="RON41910.1"/>
    </source>
</evidence>
<proteinExistence type="predicted"/>
<dbReference type="OrthoDB" id="9811542at2"/>
<dbReference type="InterPro" id="IPR011990">
    <property type="entry name" value="TPR-like_helical_dom_sf"/>
</dbReference>
<evidence type="ECO:0000313" key="5">
    <source>
        <dbReference type="Proteomes" id="UP000285349"/>
    </source>
</evidence>
<dbReference type="Pfam" id="PF00486">
    <property type="entry name" value="Trans_reg_C"/>
    <property type="match status" value="1"/>
</dbReference>
<organism evidence="4 5">
    <name type="scientific">Pseudomonas frederiksbergensis</name>
    <dbReference type="NCBI Taxonomy" id="104087"/>
    <lineage>
        <taxon>Bacteria</taxon>
        <taxon>Pseudomonadati</taxon>
        <taxon>Pseudomonadota</taxon>
        <taxon>Gammaproteobacteria</taxon>
        <taxon>Pseudomonadales</taxon>
        <taxon>Pseudomonadaceae</taxon>
        <taxon>Pseudomonas</taxon>
    </lineage>
</organism>
<dbReference type="InterPro" id="IPR049945">
    <property type="entry name" value="AAA_22"/>
</dbReference>
<dbReference type="InterPro" id="IPR003593">
    <property type="entry name" value="AAA+_ATPase"/>
</dbReference>
<dbReference type="GO" id="GO:0006355">
    <property type="term" value="P:regulation of DNA-templated transcription"/>
    <property type="evidence" value="ECO:0007669"/>
    <property type="project" value="InterPro"/>
</dbReference>
<dbReference type="InterPro" id="IPR001867">
    <property type="entry name" value="OmpR/PhoB-type_DNA-bd"/>
</dbReference>
<evidence type="ECO:0000259" key="3">
    <source>
        <dbReference type="PROSITE" id="PS51755"/>
    </source>
</evidence>
<accession>A0A423JW28</accession>
<evidence type="ECO:0000256" key="1">
    <source>
        <dbReference type="ARBA" id="ARBA00023125"/>
    </source>
</evidence>
<dbReference type="InterPro" id="IPR016032">
    <property type="entry name" value="Sig_transdc_resp-reg_C-effctor"/>
</dbReference>
<dbReference type="PANTHER" id="PTHR47691:SF3">
    <property type="entry name" value="HTH-TYPE TRANSCRIPTIONAL REGULATOR RV0890C-RELATED"/>
    <property type="match status" value="1"/>
</dbReference>
<dbReference type="Proteomes" id="UP000285349">
    <property type="component" value="Unassembled WGS sequence"/>
</dbReference>
<gene>
    <name evidence="4" type="ORF">BK666_23865</name>
</gene>